<evidence type="ECO:0000313" key="2">
    <source>
        <dbReference type="EMBL" id="KAB1082191.1"/>
    </source>
</evidence>
<name>A0A6A1TG24_NEOGA</name>
<dbReference type="InterPro" id="IPR014710">
    <property type="entry name" value="RmlC-like_jellyroll"/>
</dbReference>
<organism evidence="2 3">
    <name type="scientific">Neorhizobium galegae</name>
    <name type="common">Rhizobium galegae</name>
    <dbReference type="NCBI Taxonomy" id="399"/>
    <lineage>
        <taxon>Bacteria</taxon>
        <taxon>Pseudomonadati</taxon>
        <taxon>Pseudomonadota</taxon>
        <taxon>Alphaproteobacteria</taxon>
        <taxon>Hyphomicrobiales</taxon>
        <taxon>Rhizobiaceae</taxon>
        <taxon>Rhizobium/Agrobacterium group</taxon>
        <taxon>Neorhizobium</taxon>
    </lineage>
</organism>
<protein>
    <submittedName>
        <fullName evidence="2">Cupin domain-containing protein</fullName>
    </submittedName>
</protein>
<reference evidence="2 3" key="1">
    <citation type="submission" date="2019-09" db="EMBL/GenBank/DDBJ databases">
        <title>Genome sequencing of Ng87 strain.</title>
        <authorList>
            <person name="Karasev E.S."/>
            <person name="Andronov E."/>
        </authorList>
    </citation>
    <scope>NUCLEOTIDE SEQUENCE [LARGE SCALE GENOMIC DNA]</scope>
    <source>
        <strain evidence="2 3">Ng87</strain>
    </source>
</reference>
<dbReference type="InterPro" id="IPR008579">
    <property type="entry name" value="UGlyAH_Cupin_dom"/>
</dbReference>
<dbReference type="InterPro" id="IPR011051">
    <property type="entry name" value="RmlC_Cupin_sf"/>
</dbReference>
<gene>
    <name evidence="2" type="ORF">F4V91_33260</name>
</gene>
<dbReference type="AlphaFoldDB" id="A0A6A1TG24"/>
<feature type="domain" description="(S)-ureidoglycine aminohydrolase cupin" evidence="1">
    <location>
        <begin position="76"/>
        <end position="126"/>
    </location>
</feature>
<proteinExistence type="predicted"/>
<dbReference type="Proteomes" id="UP000386575">
    <property type="component" value="Unassembled WGS sequence"/>
</dbReference>
<evidence type="ECO:0000259" key="1">
    <source>
        <dbReference type="Pfam" id="PF05899"/>
    </source>
</evidence>
<comment type="caution">
    <text evidence="2">The sequence shown here is derived from an EMBL/GenBank/DDBJ whole genome shotgun (WGS) entry which is preliminary data.</text>
</comment>
<evidence type="ECO:0000313" key="3">
    <source>
        <dbReference type="Proteomes" id="UP000386575"/>
    </source>
</evidence>
<dbReference type="Pfam" id="PF05899">
    <property type="entry name" value="Cupin_3"/>
    <property type="match status" value="1"/>
</dbReference>
<dbReference type="Gene3D" id="2.60.120.10">
    <property type="entry name" value="Jelly Rolls"/>
    <property type="match status" value="1"/>
</dbReference>
<dbReference type="SUPFAM" id="SSF51182">
    <property type="entry name" value="RmlC-like cupins"/>
    <property type="match status" value="1"/>
</dbReference>
<accession>A0A6A1TG24</accession>
<sequence>MTSTATFGADAHLVIIPIRHDHLGQRTPAIVEDMPFMKVTGGGGGTVRYTTPYASADKRLAVDVSAYDQLTLELINWPVDEYMHLIEGELEITDLTGNISNFGPGDTFVMPKGFSGTWRQLSPIKKFSVSYTPPE</sequence>
<dbReference type="RefSeq" id="WP_151047748.1">
    <property type="nucleotide sequence ID" value="NZ_VZUL01000006.1"/>
</dbReference>
<dbReference type="EMBL" id="VZUL01000006">
    <property type="protein sequence ID" value="KAB1082191.1"/>
    <property type="molecule type" value="Genomic_DNA"/>
</dbReference>